<dbReference type="Proteomes" id="UP000799754">
    <property type="component" value="Unassembled WGS sequence"/>
</dbReference>
<keyword evidence="2" id="KW-1185">Reference proteome</keyword>
<dbReference type="EMBL" id="MU006701">
    <property type="protein sequence ID" value="KAF2633239.1"/>
    <property type="molecule type" value="Genomic_DNA"/>
</dbReference>
<proteinExistence type="predicted"/>
<protein>
    <submittedName>
        <fullName evidence="1">Uncharacterized protein</fullName>
    </submittedName>
</protein>
<evidence type="ECO:0000313" key="2">
    <source>
        <dbReference type="Proteomes" id="UP000799754"/>
    </source>
</evidence>
<name>A0ACB6SIT0_9PLEO</name>
<sequence>MTYQSTPYDQVSLMSHEPGPPSYPAQPSVAYNMSPIDASSKPHYDNTIPLSSLTRSSAPVECPACNHRGMTETDYQSGNTTRAWALGALLLTWSLCCIPYCLTSTKNVTHKCGQCGVLLATWHRSGHTEVHLYK</sequence>
<comment type="caution">
    <text evidence="1">The sequence shown here is derived from an EMBL/GenBank/DDBJ whole genome shotgun (WGS) entry which is preliminary data.</text>
</comment>
<evidence type="ECO:0000313" key="1">
    <source>
        <dbReference type="EMBL" id="KAF2633239.1"/>
    </source>
</evidence>
<organism evidence="1 2">
    <name type="scientific">Macroventuria anomochaeta</name>
    <dbReference type="NCBI Taxonomy" id="301207"/>
    <lineage>
        <taxon>Eukaryota</taxon>
        <taxon>Fungi</taxon>
        <taxon>Dikarya</taxon>
        <taxon>Ascomycota</taxon>
        <taxon>Pezizomycotina</taxon>
        <taxon>Dothideomycetes</taxon>
        <taxon>Pleosporomycetidae</taxon>
        <taxon>Pleosporales</taxon>
        <taxon>Pleosporineae</taxon>
        <taxon>Didymellaceae</taxon>
        <taxon>Macroventuria</taxon>
    </lineage>
</organism>
<reference evidence="1" key="1">
    <citation type="journal article" date="2020" name="Stud. Mycol.">
        <title>101 Dothideomycetes genomes: a test case for predicting lifestyles and emergence of pathogens.</title>
        <authorList>
            <person name="Haridas S."/>
            <person name="Albert R."/>
            <person name="Binder M."/>
            <person name="Bloem J."/>
            <person name="Labutti K."/>
            <person name="Salamov A."/>
            <person name="Andreopoulos B."/>
            <person name="Baker S."/>
            <person name="Barry K."/>
            <person name="Bills G."/>
            <person name="Bluhm B."/>
            <person name="Cannon C."/>
            <person name="Castanera R."/>
            <person name="Culley D."/>
            <person name="Daum C."/>
            <person name="Ezra D."/>
            <person name="Gonzalez J."/>
            <person name="Henrissat B."/>
            <person name="Kuo A."/>
            <person name="Liang C."/>
            <person name="Lipzen A."/>
            <person name="Lutzoni F."/>
            <person name="Magnuson J."/>
            <person name="Mondo S."/>
            <person name="Nolan M."/>
            <person name="Ohm R."/>
            <person name="Pangilinan J."/>
            <person name="Park H.-J."/>
            <person name="Ramirez L."/>
            <person name="Alfaro M."/>
            <person name="Sun H."/>
            <person name="Tritt A."/>
            <person name="Yoshinaga Y."/>
            <person name="Zwiers L.-H."/>
            <person name="Turgeon B."/>
            <person name="Goodwin S."/>
            <person name="Spatafora J."/>
            <person name="Crous P."/>
            <person name="Grigoriev I."/>
        </authorList>
    </citation>
    <scope>NUCLEOTIDE SEQUENCE</scope>
    <source>
        <strain evidence="1">CBS 525.71</strain>
    </source>
</reference>
<gene>
    <name evidence="1" type="ORF">BU25DRAFT_380463</name>
</gene>
<accession>A0ACB6SIT0</accession>